<protein>
    <recommendedName>
        <fullName evidence="1">BRCT domain-containing protein</fullName>
    </recommendedName>
</protein>
<evidence type="ECO:0000259" key="1">
    <source>
        <dbReference type="PROSITE" id="PS50172"/>
    </source>
</evidence>
<gene>
    <name evidence="2" type="ORF">K435DRAFT_203641</name>
</gene>
<dbReference type="InterPro" id="IPR028065">
    <property type="entry name" value="TERB2"/>
</dbReference>
<evidence type="ECO:0000313" key="2">
    <source>
        <dbReference type="EMBL" id="THU92827.1"/>
    </source>
</evidence>
<reference evidence="2 3" key="1">
    <citation type="journal article" date="2019" name="Nat. Ecol. Evol.">
        <title>Megaphylogeny resolves global patterns of mushroom evolution.</title>
        <authorList>
            <person name="Varga T."/>
            <person name="Krizsan K."/>
            <person name="Foldi C."/>
            <person name="Dima B."/>
            <person name="Sanchez-Garcia M."/>
            <person name="Sanchez-Ramirez S."/>
            <person name="Szollosi G.J."/>
            <person name="Szarkandi J.G."/>
            <person name="Papp V."/>
            <person name="Albert L."/>
            <person name="Andreopoulos W."/>
            <person name="Angelini C."/>
            <person name="Antonin V."/>
            <person name="Barry K.W."/>
            <person name="Bougher N.L."/>
            <person name="Buchanan P."/>
            <person name="Buyck B."/>
            <person name="Bense V."/>
            <person name="Catcheside P."/>
            <person name="Chovatia M."/>
            <person name="Cooper J."/>
            <person name="Damon W."/>
            <person name="Desjardin D."/>
            <person name="Finy P."/>
            <person name="Geml J."/>
            <person name="Haridas S."/>
            <person name="Hughes K."/>
            <person name="Justo A."/>
            <person name="Karasinski D."/>
            <person name="Kautmanova I."/>
            <person name="Kiss B."/>
            <person name="Kocsube S."/>
            <person name="Kotiranta H."/>
            <person name="LaButti K.M."/>
            <person name="Lechner B.E."/>
            <person name="Liimatainen K."/>
            <person name="Lipzen A."/>
            <person name="Lukacs Z."/>
            <person name="Mihaltcheva S."/>
            <person name="Morgado L.N."/>
            <person name="Niskanen T."/>
            <person name="Noordeloos M.E."/>
            <person name="Ohm R.A."/>
            <person name="Ortiz-Santana B."/>
            <person name="Ovrebo C."/>
            <person name="Racz N."/>
            <person name="Riley R."/>
            <person name="Savchenko A."/>
            <person name="Shiryaev A."/>
            <person name="Soop K."/>
            <person name="Spirin V."/>
            <person name="Szebenyi C."/>
            <person name="Tomsovsky M."/>
            <person name="Tulloss R.E."/>
            <person name="Uehling J."/>
            <person name="Grigoriev I.V."/>
            <person name="Vagvolgyi C."/>
            <person name="Papp T."/>
            <person name="Martin F.M."/>
            <person name="Miettinen O."/>
            <person name="Hibbett D.S."/>
            <person name="Nagy L.G."/>
        </authorList>
    </citation>
    <scope>NUCLEOTIDE SEQUENCE [LARGE SCALE GENOMIC DNA]</scope>
    <source>
        <strain evidence="2 3">CBS 962.96</strain>
    </source>
</reference>
<dbReference type="EMBL" id="ML179266">
    <property type="protein sequence ID" value="THU92827.1"/>
    <property type="molecule type" value="Genomic_DNA"/>
</dbReference>
<accession>A0A4S8LTG8</accession>
<sequence length="88" mass="10448">MLFVQRMACFSPSVPRHFLLLWVQKQGQLTHSPQDFYRADYFFCADMDDDWLDKLKAKGLIVYHPSWILECISNRFLMPVSKYVLDGE</sequence>
<feature type="domain" description="BRCT" evidence="1">
    <location>
        <begin position="50"/>
        <end position="85"/>
    </location>
</feature>
<keyword evidence="3" id="KW-1185">Reference proteome</keyword>
<dbReference type="Pfam" id="PF15101">
    <property type="entry name" value="TERB2"/>
    <property type="match status" value="1"/>
</dbReference>
<dbReference type="PROSITE" id="PS50172">
    <property type="entry name" value="BRCT"/>
    <property type="match status" value="1"/>
</dbReference>
<dbReference type="SUPFAM" id="SSF52113">
    <property type="entry name" value="BRCT domain"/>
    <property type="match status" value="1"/>
</dbReference>
<dbReference type="Proteomes" id="UP000297245">
    <property type="component" value="Unassembled WGS sequence"/>
</dbReference>
<name>A0A4S8LTG8_DENBC</name>
<dbReference type="OrthoDB" id="3197870at2759"/>
<evidence type="ECO:0000313" key="3">
    <source>
        <dbReference type="Proteomes" id="UP000297245"/>
    </source>
</evidence>
<dbReference type="InterPro" id="IPR036420">
    <property type="entry name" value="BRCT_dom_sf"/>
</dbReference>
<organism evidence="2 3">
    <name type="scientific">Dendrothele bispora (strain CBS 962.96)</name>
    <dbReference type="NCBI Taxonomy" id="1314807"/>
    <lineage>
        <taxon>Eukaryota</taxon>
        <taxon>Fungi</taxon>
        <taxon>Dikarya</taxon>
        <taxon>Basidiomycota</taxon>
        <taxon>Agaricomycotina</taxon>
        <taxon>Agaricomycetes</taxon>
        <taxon>Agaricomycetidae</taxon>
        <taxon>Agaricales</taxon>
        <taxon>Agaricales incertae sedis</taxon>
        <taxon>Dendrothele</taxon>
    </lineage>
</organism>
<dbReference type="AlphaFoldDB" id="A0A4S8LTG8"/>
<dbReference type="Gene3D" id="3.40.50.10190">
    <property type="entry name" value="BRCT domain"/>
    <property type="match status" value="1"/>
</dbReference>
<dbReference type="InterPro" id="IPR001357">
    <property type="entry name" value="BRCT_dom"/>
</dbReference>
<proteinExistence type="predicted"/>